<dbReference type="RefSeq" id="WP_025048682.1">
    <property type="nucleotide sequence ID" value="NZ_CANMAK010000006.1"/>
</dbReference>
<evidence type="ECO:0000313" key="4">
    <source>
        <dbReference type="Proteomes" id="UP000244092"/>
    </source>
</evidence>
<dbReference type="OrthoDB" id="7727592at2"/>
<dbReference type="Proteomes" id="UP000244092">
    <property type="component" value="Unassembled WGS sequence"/>
</dbReference>
<evidence type="ECO:0000313" key="3">
    <source>
        <dbReference type="Proteomes" id="UP000027337"/>
    </source>
</evidence>
<keyword evidence="3" id="KW-1185">Reference proteome</keyword>
<dbReference type="Proteomes" id="UP000027337">
    <property type="component" value="Unassembled WGS sequence"/>
</dbReference>
<protein>
    <submittedName>
        <fullName evidence="1">Uncharacterized protein</fullName>
    </submittedName>
</protein>
<name>A0A061SM32_9RHOB</name>
<dbReference type="eggNOG" id="ENOG50319KI">
    <property type="taxonomic scope" value="Bacteria"/>
</dbReference>
<evidence type="ECO:0000313" key="1">
    <source>
        <dbReference type="EMBL" id="KAJ01927.1"/>
    </source>
</evidence>
<evidence type="ECO:0000313" key="2">
    <source>
        <dbReference type="EMBL" id="PTX72831.1"/>
    </source>
</evidence>
<reference evidence="1 3" key="1">
    <citation type="journal article" date="2014" name="Genome Announc.">
        <title>Draft Genome Sequences of Two Isolates of the Roseobacter Group, Sulfitobacter sp. Strains 3SOLIMAR09 and 1FIGIMAR09, from Harbors of Mallorca Island (Mediterranean Sea).</title>
        <authorList>
            <person name="Mas-Llado M."/>
            <person name="Pina-Villalonga J.M."/>
            <person name="Brunet-Galmes I."/>
            <person name="Nogales B."/>
            <person name="Bosch R."/>
        </authorList>
    </citation>
    <scope>NUCLEOTIDE SEQUENCE [LARGE SCALE GENOMIC DNA]</scope>
    <source>
        <strain evidence="1 3">1FIGIMAR09</strain>
    </source>
</reference>
<comment type="caution">
    <text evidence="1">The sequence shown here is derived from an EMBL/GenBank/DDBJ whole genome shotgun (WGS) entry which is preliminary data.</text>
</comment>
<gene>
    <name evidence="2" type="ORF">C8N31_11091</name>
    <name evidence="1" type="ORF">PM02_16660</name>
</gene>
<dbReference type="STRING" id="83219.PM02_16660"/>
<sequence length="78" mass="8453">MKIILTGPQGNLAYYAQKTPRRTKRAFGFQGRFKHQQALGFARLPAFGANGNHAPTGHEGAATSNLALDLLFNIAGKR</sequence>
<dbReference type="GeneID" id="72437167"/>
<organism evidence="1 3">
    <name type="scientific">Sulfitobacter mediterraneus</name>
    <dbReference type="NCBI Taxonomy" id="83219"/>
    <lineage>
        <taxon>Bacteria</taxon>
        <taxon>Pseudomonadati</taxon>
        <taxon>Pseudomonadota</taxon>
        <taxon>Alphaproteobacteria</taxon>
        <taxon>Rhodobacterales</taxon>
        <taxon>Roseobacteraceae</taxon>
        <taxon>Sulfitobacter</taxon>
    </lineage>
</organism>
<accession>A0A061SM32</accession>
<dbReference type="EMBL" id="JEMU01000017">
    <property type="protein sequence ID" value="KAJ01927.1"/>
    <property type="molecule type" value="Genomic_DNA"/>
</dbReference>
<dbReference type="EMBL" id="QBKU01000010">
    <property type="protein sequence ID" value="PTX72831.1"/>
    <property type="molecule type" value="Genomic_DNA"/>
</dbReference>
<proteinExistence type="predicted"/>
<dbReference type="AlphaFoldDB" id="A0A061SM32"/>
<reference evidence="2 4" key="2">
    <citation type="submission" date="2018-04" db="EMBL/GenBank/DDBJ databases">
        <title>Genomic Encyclopedia of Archaeal and Bacterial Type Strains, Phase II (KMG-II): from individual species to whole genera.</title>
        <authorList>
            <person name="Goeker M."/>
        </authorList>
    </citation>
    <scope>NUCLEOTIDE SEQUENCE [LARGE SCALE GENOMIC DNA]</scope>
    <source>
        <strain evidence="2 4">DSM 12244</strain>
    </source>
</reference>